<evidence type="ECO:0000313" key="4">
    <source>
        <dbReference type="Proteomes" id="UP000186601"/>
    </source>
</evidence>
<dbReference type="InterPro" id="IPR000719">
    <property type="entry name" value="Prot_kinase_dom"/>
</dbReference>
<dbReference type="EMBL" id="MLYV02000934">
    <property type="protein sequence ID" value="PSR75075.1"/>
    <property type="molecule type" value="Genomic_DNA"/>
</dbReference>
<keyword evidence="4" id="KW-1185">Reference proteome</keyword>
<dbReference type="Proteomes" id="UP000186601">
    <property type="component" value="Unassembled WGS sequence"/>
</dbReference>
<dbReference type="SUPFAM" id="SSF56112">
    <property type="entry name" value="Protein kinase-like (PK-like)"/>
    <property type="match status" value="1"/>
</dbReference>
<dbReference type="Pfam" id="PF17667">
    <property type="entry name" value="Pkinase_fungal"/>
    <property type="match status" value="1"/>
</dbReference>
<dbReference type="GO" id="GO:0004672">
    <property type="term" value="F:protein kinase activity"/>
    <property type="evidence" value="ECO:0007669"/>
    <property type="project" value="InterPro"/>
</dbReference>
<dbReference type="InterPro" id="IPR011009">
    <property type="entry name" value="Kinase-like_dom_sf"/>
</dbReference>
<dbReference type="GO" id="GO:0005524">
    <property type="term" value="F:ATP binding"/>
    <property type="evidence" value="ECO:0007669"/>
    <property type="project" value="InterPro"/>
</dbReference>
<dbReference type="PANTHER" id="PTHR38248">
    <property type="entry name" value="FUNK1 6"/>
    <property type="match status" value="1"/>
</dbReference>
<evidence type="ECO:0000259" key="2">
    <source>
        <dbReference type="PROSITE" id="PS50011"/>
    </source>
</evidence>
<dbReference type="AlphaFoldDB" id="A0A2R6NRU8"/>
<feature type="region of interest" description="Disordered" evidence="1">
    <location>
        <begin position="520"/>
        <end position="564"/>
    </location>
</feature>
<evidence type="ECO:0000256" key="1">
    <source>
        <dbReference type="SAM" id="MobiDB-lite"/>
    </source>
</evidence>
<dbReference type="PANTHER" id="PTHR38248:SF2">
    <property type="entry name" value="FUNK1 11"/>
    <property type="match status" value="1"/>
</dbReference>
<dbReference type="OrthoDB" id="3271139at2759"/>
<dbReference type="InterPro" id="IPR040976">
    <property type="entry name" value="Pkinase_fungal"/>
</dbReference>
<gene>
    <name evidence="3" type="ORF">PHLCEN_2v9337</name>
</gene>
<comment type="caution">
    <text evidence="3">The sequence shown here is derived from an EMBL/GenBank/DDBJ whole genome shotgun (WGS) entry which is preliminary data.</text>
</comment>
<dbReference type="PROSITE" id="PS50011">
    <property type="entry name" value="PROTEIN_KINASE_DOM"/>
    <property type="match status" value="1"/>
</dbReference>
<feature type="region of interest" description="Disordered" evidence="1">
    <location>
        <begin position="708"/>
        <end position="775"/>
    </location>
</feature>
<organism evidence="3 4">
    <name type="scientific">Hermanssonia centrifuga</name>
    <dbReference type="NCBI Taxonomy" id="98765"/>
    <lineage>
        <taxon>Eukaryota</taxon>
        <taxon>Fungi</taxon>
        <taxon>Dikarya</taxon>
        <taxon>Basidiomycota</taxon>
        <taxon>Agaricomycotina</taxon>
        <taxon>Agaricomycetes</taxon>
        <taxon>Polyporales</taxon>
        <taxon>Meruliaceae</taxon>
        <taxon>Hermanssonia</taxon>
    </lineage>
</organism>
<feature type="domain" description="Protein kinase" evidence="2">
    <location>
        <begin position="291"/>
        <end position="624"/>
    </location>
</feature>
<feature type="compositionally biased region" description="Low complexity" evidence="1">
    <location>
        <begin position="531"/>
        <end position="552"/>
    </location>
</feature>
<feature type="compositionally biased region" description="Basic residues" evidence="1">
    <location>
        <begin position="766"/>
        <end position="775"/>
    </location>
</feature>
<reference evidence="3 4" key="1">
    <citation type="submission" date="2018-02" db="EMBL/GenBank/DDBJ databases">
        <title>Genome sequence of the basidiomycete white-rot fungus Phlebia centrifuga.</title>
        <authorList>
            <person name="Granchi Z."/>
            <person name="Peng M."/>
            <person name="de Vries R.P."/>
            <person name="Hilden K."/>
            <person name="Makela M.R."/>
            <person name="Grigoriev I."/>
            <person name="Riley R."/>
        </authorList>
    </citation>
    <scope>NUCLEOTIDE SEQUENCE [LARGE SCALE GENOMIC DNA]</scope>
    <source>
        <strain evidence="3 4">FBCC195</strain>
    </source>
</reference>
<dbReference type="Gene3D" id="1.10.510.10">
    <property type="entry name" value="Transferase(Phosphotransferase) domain 1"/>
    <property type="match status" value="1"/>
</dbReference>
<protein>
    <recommendedName>
        <fullName evidence="2">Protein kinase domain-containing protein</fullName>
    </recommendedName>
</protein>
<dbReference type="STRING" id="98765.A0A2R6NRU8"/>
<dbReference type="SMART" id="SM00220">
    <property type="entry name" value="S_TKc"/>
    <property type="match status" value="1"/>
</dbReference>
<evidence type="ECO:0000313" key="3">
    <source>
        <dbReference type="EMBL" id="PSR75075.1"/>
    </source>
</evidence>
<name>A0A2R6NRU8_9APHY</name>
<accession>A0A2R6NRU8</accession>
<proteinExistence type="predicted"/>
<sequence>MPLLSPTISASVDEGLIQKTPLGECIQLPVDYFLEHVLPPLHPQMDPRKMVDILKTRGNKSQRAITTHGRWRGFARNPAESLRDESHVFKYLADVVQAIAKVAGVDDADPTVRFQNNPHGGSDYDLRDDNSLPDAYLHLHNTLNDTVNWMDIAVPGEYRKVSSHVDLQCVSFRINLLSLQPDLNLNQNVRNISWSICTSLRKDPRRRFTYGYSIENTDMRLWYCDRYRIVTAVPFNFMFEHESVVRFLASLIYARPDQLGWDPSIKLSRDDPDNFQYDITVTTKDGEKIIYRTLELLSDLAVNSVVGKGTRIWKVTRLEDGRISGKTAVLKDSWVDKDQPREGDTFHELRDATMPAENHKILMDALLTVENYGDVIIDPGRDAAYPDRTIQLPSSPIPKCATSDSPKWSVGKHKIHHRVVFKEVCTPLRQLRPFRNIFKILGEACIVLKVLHQAGWVHRDISSANILVDSTGHVKLIDLEYAKKIDDESRREMRVGTARFMSVELDHRYYRYRPSPVISPAPKAPPFDTFSTSRTPTPERIPTPSSSTSTPPREGPSPEPEPPFRYNPIHDFESLWWVTTFFVFQMEAALKSTAVLSAQSRPPHLQEQRLCAQRLCYDRDERYFVMSNGDTFIKNVYTLHRSIRPIGGRLETWRAKIIRAYRKAEQTRIPDATLAMQDLHDEFAKDLFRIFDMLAGKTIMTEESWITNEPVVADPPQETSLKRKRGVQDEHRDEPEAEGSADPARSRKKARKTRLVVVLDGPAARTRARTRAKAR</sequence>
<feature type="compositionally biased region" description="Pro residues" evidence="1">
    <location>
        <begin position="553"/>
        <end position="564"/>
    </location>
</feature>